<dbReference type="Proteomes" id="UP000030678">
    <property type="component" value="Unassembled WGS sequence"/>
</dbReference>
<dbReference type="HOGENOM" id="CLU_1943088_0_0_1"/>
<reference evidence="2 3" key="1">
    <citation type="submission" date="2013-03" db="EMBL/GenBank/DDBJ databases">
        <title>The Genome Sequence of Cladophialophora carrionii CBS 160.54.</title>
        <authorList>
            <consortium name="The Broad Institute Genomics Platform"/>
            <person name="Cuomo C."/>
            <person name="de Hoog S."/>
            <person name="Gorbushina A."/>
            <person name="Walker B."/>
            <person name="Young S.K."/>
            <person name="Zeng Q."/>
            <person name="Gargeya S."/>
            <person name="Fitzgerald M."/>
            <person name="Haas B."/>
            <person name="Abouelleil A."/>
            <person name="Allen A.W."/>
            <person name="Alvarado L."/>
            <person name="Arachchi H.M."/>
            <person name="Berlin A.M."/>
            <person name="Chapman S.B."/>
            <person name="Gainer-Dewar J."/>
            <person name="Goldberg J."/>
            <person name="Griggs A."/>
            <person name="Gujja S."/>
            <person name="Hansen M."/>
            <person name="Howarth C."/>
            <person name="Imamovic A."/>
            <person name="Ireland A."/>
            <person name="Larimer J."/>
            <person name="McCowan C."/>
            <person name="Murphy C."/>
            <person name="Pearson M."/>
            <person name="Poon T.W."/>
            <person name="Priest M."/>
            <person name="Roberts A."/>
            <person name="Saif S."/>
            <person name="Shea T."/>
            <person name="Sisk P."/>
            <person name="Sykes S."/>
            <person name="Wortman J."/>
            <person name="Nusbaum C."/>
            <person name="Birren B."/>
        </authorList>
    </citation>
    <scope>NUCLEOTIDE SEQUENCE [LARGE SCALE GENOMIC DNA]</scope>
    <source>
        <strain evidence="2 3">CBS 160.54</strain>
    </source>
</reference>
<dbReference type="OrthoDB" id="3687641at2759"/>
<sequence>SPMLDEVDIRYSTVQFDGTFMNLSIYAQPPGSGVDEAWLALGTNYRQVIVPENQAEAAGLSPGQVKRREDQGGGYITNVEALHHLHCLNLLRQSSHWYYEHYKEQGEGAFVNDEDIVLIHHGKFDPDPTA</sequence>
<proteinExistence type="inferred from homology"/>
<dbReference type="AlphaFoldDB" id="V9D4E7"/>
<evidence type="ECO:0000313" key="2">
    <source>
        <dbReference type="EMBL" id="ETI21745.1"/>
    </source>
</evidence>
<protein>
    <submittedName>
        <fullName evidence="2">Uncharacterized protein</fullName>
    </submittedName>
</protein>
<evidence type="ECO:0000256" key="1">
    <source>
        <dbReference type="ARBA" id="ARBA00035112"/>
    </source>
</evidence>
<name>V9D4E7_9EURO</name>
<evidence type="ECO:0000313" key="3">
    <source>
        <dbReference type="Proteomes" id="UP000030678"/>
    </source>
</evidence>
<dbReference type="GO" id="GO:0043386">
    <property type="term" value="P:mycotoxin biosynthetic process"/>
    <property type="evidence" value="ECO:0007669"/>
    <property type="project" value="InterPro"/>
</dbReference>
<dbReference type="PANTHER" id="PTHR33365:SF13">
    <property type="entry name" value="TAT PATHWAY SIGNAL SEQUENCE"/>
    <property type="match status" value="1"/>
</dbReference>
<dbReference type="VEuPathDB" id="FungiDB:G647_08092"/>
<dbReference type="Pfam" id="PF11807">
    <property type="entry name" value="UstYa"/>
    <property type="match status" value="1"/>
</dbReference>
<feature type="non-terminal residue" evidence="2">
    <location>
        <position position="1"/>
    </location>
</feature>
<accession>V9D4E7</accession>
<organism evidence="2 3">
    <name type="scientific">Cladophialophora carrionii CBS 160.54</name>
    <dbReference type="NCBI Taxonomy" id="1279043"/>
    <lineage>
        <taxon>Eukaryota</taxon>
        <taxon>Fungi</taxon>
        <taxon>Dikarya</taxon>
        <taxon>Ascomycota</taxon>
        <taxon>Pezizomycotina</taxon>
        <taxon>Eurotiomycetes</taxon>
        <taxon>Chaetothyriomycetidae</taxon>
        <taxon>Chaetothyriales</taxon>
        <taxon>Herpotrichiellaceae</taxon>
        <taxon>Cladophialophora</taxon>
    </lineage>
</organism>
<dbReference type="InterPro" id="IPR021765">
    <property type="entry name" value="UstYa-like"/>
</dbReference>
<dbReference type="PANTHER" id="PTHR33365">
    <property type="entry name" value="YALI0B05434P"/>
    <property type="match status" value="1"/>
</dbReference>
<comment type="similarity">
    <text evidence="1">Belongs to the ustYa family.</text>
</comment>
<dbReference type="RefSeq" id="XP_008730626.1">
    <property type="nucleotide sequence ID" value="XM_008732404.1"/>
</dbReference>
<gene>
    <name evidence="2" type="ORF">G647_08092</name>
</gene>
<dbReference type="EMBL" id="KB822707">
    <property type="protein sequence ID" value="ETI21745.1"/>
    <property type="molecule type" value="Genomic_DNA"/>
</dbReference>
<dbReference type="GeneID" id="19986585"/>